<protein>
    <submittedName>
        <fullName evidence="1">Uncharacterized protein</fullName>
    </submittedName>
</protein>
<evidence type="ECO:0000313" key="2">
    <source>
        <dbReference type="Proteomes" id="UP000239757"/>
    </source>
</evidence>
<dbReference type="Proteomes" id="UP000239757">
    <property type="component" value="Unassembled WGS sequence"/>
</dbReference>
<accession>A0A2P5WV89</accession>
<name>A0A2P5WV89_GOSBA</name>
<reference evidence="1 2" key="1">
    <citation type="submission" date="2015-01" db="EMBL/GenBank/DDBJ databases">
        <title>Genome of allotetraploid Gossypium barbadense reveals genomic plasticity and fiber elongation in cotton evolution.</title>
        <authorList>
            <person name="Chen X."/>
            <person name="Liu X."/>
            <person name="Zhao B."/>
            <person name="Zheng H."/>
            <person name="Hu Y."/>
            <person name="Lu G."/>
            <person name="Yang C."/>
            <person name="Chen J."/>
            <person name="Shan C."/>
            <person name="Zhang L."/>
            <person name="Zhou Y."/>
            <person name="Wang L."/>
            <person name="Guo W."/>
            <person name="Bai Y."/>
            <person name="Ruan J."/>
            <person name="Shangguan X."/>
            <person name="Mao Y."/>
            <person name="Jiang J."/>
            <person name="Zhu Y."/>
            <person name="Lei J."/>
            <person name="Kang H."/>
            <person name="Chen S."/>
            <person name="He X."/>
            <person name="Wang R."/>
            <person name="Wang Y."/>
            <person name="Chen J."/>
            <person name="Wang L."/>
            <person name="Yu S."/>
            <person name="Wang B."/>
            <person name="Wei J."/>
            <person name="Song S."/>
            <person name="Lu X."/>
            <person name="Gao Z."/>
            <person name="Gu W."/>
            <person name="Deng X."/>
            <person name="Ma D."/>
            <person name="Wang S."/>
            <person name="Liang W."/>
            <person name="Fang L."/>
            <person name="Cai C."/>
            <person name="Zhu X."/>
            <person name="Zhou B."/>
            <person name="Zhang Y."/>
            <person name="Chen Z."/>
            <person name="Xu S."/>
            <person name="Zhu R."/>
            <person name="Wang S."/>
            <person name="Zhang T."/>
            <person name="Zhao G."/>
        </authorList>
    </citation>
    <scope>NUCLEOTIDE SEQUENCE [LARGE SCALE GENOMIC DNA]</scope>
    <source>
        <strain evidence="2">cv. Xinhai21</strain>
        <tissue evidence="1">Leaf</tissue>
    </source>
</reference>
<organism evidence="1 2">
    <name type="scientific">Gossypium barbadense</name>
    <name type="common">Sea Island cotton</name>
    <name type="synonym">Hibiscus barbadensis</name>
    <dbReference type="NCBI Taxonomy" id="3634"/>
    <lineage>
        <taxon>Eukaryota</taxon>
        <taxon>Viridiplantae</taxon>
        <taxon>Streptophyta</taxon>
        <taxon>Embryophyta</taxon>
        <taxon>Tracheophyta</taxon>
        <taxon>Spermatophyta</taxon>
        <taxon>Magnoliopsida</taxon>
        <taxon>eudicotyledons</taxon>
        <taxon>Gunneridae</taxon>
        <taxon>Pentapetalae</taxon>
        <taxon>rosids</taxon>
        <taxon>malvids</taxon>
        <taxon>Malvales</taxon>
        <taxon>Malvaceae</taxon>
        <taxon>Malvoideae</taxon>
        <taxon>Gossypium</taxon>
    </lineage>
</organism>
<dbReference type="OrthoDB" id="1006228at2759"/>
<sequence length="100" mass="10603">MVNQGFIGPPVRDFHSQTLNRYQVSIMTKQAEIQRHRVVEASGCAGGRQLVVAGQGGAAARVLLLSFFGENCLASPQHPMCACAESFFFVGLDGCACNGA</sequence>
<evidence type="ECO:0000313" key="1">
    <source>
        <dbReference type="EMBL" id="PPR94961.1"/>
    </source>
</evidence>
<proteinExistence type="predicted"/>
<dbReference type="AlphaFoldDB" id="A0A2P5WV89"/>
<gene>
    <name evidence="1" type="ORF">GOBAR_AA25688</name>
</gene>
<dbReference type="EMBL" id="KZ666398">
    <property type="protein sequence ID" value="PPR94961.1"/>
    <property type="molecule type" value="Genomic_DNA"/>
</dbReference>